<dbReference type="SUPFAM" id="SSF53300">
    <property type="entry name" value="vWA-like"/>
    <property type="match status" value="1"/>
</dbReference>
<accession>B3SZZ4</accession>
<name>B3SZZ4_9ZZZZ</name>
<protein>
    <recommendedName>
        <fullName evidence="1">DUF58 domain-containing protein</fullName>
    </recommendedName>
</protein>
<dbReference type="PANTHER" id="PTHR33608:SF6">
    <property type="entry name" value="BLL2464 PROTEIN"/>
    <property type="match status" value="1"/>
</dbReference>
<gene>
    <name evidence="2" type="ORF">ALOHA_HF4000001A02ctg1g28</name>
</gene>
<organism evidence="2">
    <name type="scientific">uncultured marine microorganism HF4000_001A02</name>
    <dbReference type="NCBI Taxonomy" id="455501"/>
    <lineage>
        <taxon>unclassified sequences</taxon>
        <taxon>environmental samples</taxon>
    </lineage>
</organism>
<evidence type="ECO:0000259" key="1">
    <source>
        <dbReference type="Pfam" id="PF01882"/>
    </source>
</evidence>
<sequence>MIPKEILQKVRHIEIRTKGLVNDLFGGEYHSVFKGRGMTFSEVREYTPGDDIRLIDWNVTARNNAPFVKIFEEERELTVYLMVDVSRSGHFGTIDQFKSELAAEIAAVLGFSAIKNKDKVGLILFSDHVEKFIAPKKDRSHILRVVREVLFHEPEGTGTSLQSGLDFLMNVAKRKSVVFLISDFLDDGYWKSLKLANKKHDMIGIRIADPAESKLPDLGLIKVHDPETGEMFWANLSSEIERNTFSQSVMKKWETFEKECGRSRFDVINVGTDKDYVEPLMTYFRRREKRK</sequence>
<proteinExistence type="predicted"/>
<dbReference type="InterPro" id="IPR002881">
    <property type="entry name" value="DUF58"/>
</dbReference>
<reference evidence="2" key="1">
    <citation type="journal article" date="2008" name="ISME J.">
        <title>Genomic patterns of recombination, clonal divergence and environment in marine microbial populations.</title>
        <authorList>
            <person name="Konstantinidis K.T."/>
            <person name="Delong E.F."/>
        </authorList>
    </citation>
    <scope>NUCLEOTIDE SEQUENCE</scope>
</reference>
<dbReference type="AlphaFoldDB" id="B3SZZ4"/>
<dbReference type="InterPro" id="IPR036465">
    <property type="entry name" value="vWFA_dom_sf"/>
</dbReference>
<evidence type="ECO:0000313" key="2">
    <source>
        <dbReference type="EMBL" id="ABZ05903.1"/>
    </source>
</evidence>
<dbReference type="Gene3D" id="3.40.50.410">
    <property type="entry name" value="von Willebrand factor, type A domain"/>
    <property type="match status" value="1"/>
</dbReference>
<dbReference type="Pfam" id="PF01882">
    <property type="entry name" value="DUF58"/>
    <property type="match status" value="1"/>
</dbReference>
<dbReference type="EMBL" id="EU016560">
    <property type="protein sequence ID" value="ABZ05903.1"/>
    <property type="molecule type" value="Genomic_DNA"/>
</dbReference>
<dbReference type="PANTHER" id="PTHR33608">
    <property type="entry name" value="BLL2464 PROTEIN"/>
    <property type="match status" value="1"/>
</dbReference>
<feature type="domain" description="DUF58" evidence="1">
    <location>
        <begin position="42"/>
        <end position="251"/>
    </location>
</feature>